<organism evidence="6 7">
    <name type="scientific">Lentinula detonsa</name>
    <dbReference type="NCBI Taxonomy" id="2804962"/>
    <lineage>
        <taxon>Eukaryota</taxon>
        <taxon>Fungi</taxon>
        <taxon>Dikarya</taxon>
        <taxon>Basidiomycota</taxon>
        <taxon>Agaricomycotina</taxon>
        <taxon>Agaricomycetes</taxon>
        <taxon>Agaricomycetidae</taxon>
        <taxon>Agaricales</taxon>
        <taxon>Marasmiineae</taxon>
        <taxon>Omphalotaceae</taxon>
        <taxon>Lentinula</taxon>
    </lineage>
</organism>
<dbReference type="GO" id="GO:0009378">
    <property type="term" value="F:four-way junction helicase activity"/>
    <property type="evidence" value="ECO:0007669"/>
    <property type="project" value="TreeGrafter"/>
</dbReference>
<dbReference type="PANTHER" id="PTHR13710">
    <property type="entry name" value="DNA HELICASE RECQ FAMILY MEMBER"/>
    <property type="match status" value="1"/>
</dbReference>
<accession>A0AA38PQ51</accession>
<comment type="catalytic activity">
    <reaction evidence="4">
        <text>Couples ATP hydrolysis with the unwinding of duplex DNA by translocating in the 3'-5' direction.</text>
        <dbReference type="EC" id="5.6.2.4"/>
    </reaction>
</comment>
<dbReference type="GO" id="GO:0005694">
    <property type="term" value="C:chromosome"/>
    <property type="evidence" value="ECO:0007669"/>
    <property type="project" value="TreeGrafter"/>
</dbReference>
<dbReference type="EMBL" id="MU802431">
    <property type="protein sequence ID" value="KAJ3979220.1"/>
    <property type="molecule type" value="Genomic_DNA"/>
</dbReference>
<keyword evidence="2" id="KW-0238">DNA-binding</keyword>
<evidence type="ECO:0000313" key="7">
    <source>
        <dbReference type="Proteomes" id="UP001163850"/>
    </source>
</evidence>
<dbReference type="GO" id="GO:0043138">
    <property type="term" value="F:3'-5' DNA helicase activity"/>
    <property type="evidence" value="ECO:0007669"/>
    <property type="project" value="UniProtKB-EC"/>
</dbReference>
<dbReference type="PANTHER" id="PTHR13710:SF105">
    <property type="entry name" value="ATP-DEPENDENT DNA HELICASE Q1"/>
    <property type="match status" value="1"/>
</dbReference>
<evidence type="ECO:0000256" key="3">
    <source>
        <dbReference type="ARBA" id="ARBA00023235"/>
    </source>
</evidence>
<name>A0AA38PQ51_9AGAR</name>
<dbReference type="GO" id="GO:0005737">
    <property type="term" value="C:cytoplasm"/>
    <property type="evidence" value="ECO:0007669"/>
    <property type="project" value="TreeGrafter"/>
</dbReference>
<dbReference type="GO" id="GO:0003677">
    <property type="term" value="F:DNA binding"/>
    <property type="evidence" value="ECO:0007669"/>
    <property type="project" value="UniProtKB-KW"/>
</dbReference>
<evidence type="ECO:0000256" key="2">
    <source>
        <dbReference type="ARBA" id="ARBA00023125"/>
    </source>
</evidence>
<comment type="caution">
    <text evidence="6">The sequence shown here is derived from an EMBL/GenBank/DDBJ whole genome shotgun (WGS) entry which is preliminary data.</text>
</comment>
<gene>
    <name evidence="6" type="ORF">F5890DRAFT_1377080</name>
</gene>
<dbReference type="GO" id="GO:0000724">
    <property type="term" value="P:double-strand break repair via homologous recombination"/>
    <property type="evidence" value="ECO:0007669"/>
    <property type="project" value="TreeGrafter"/>
</dbReference>
<dbReference type="InterPro" id="IPR027417">
    <property type="entry name" value="P-loop_NTPase"/>
</dbReference>
<sequence length="73" mass="8041">ELGIPVYHALLSQDIKMAAATQWCNGLLAQDHFIAAPEAFGTEINEPHVRIVIHSNPRSLTSYLQETGRAGRD</sequence>
<evidence type="ECO:0000313" key="6">
    <source>
        <dbReference type="EMBL" id="KAJ3979220.1"/>
    </source>
</evidence>
<evidence type="ECO:0000256" key="1">
    <source>
        <dbReference type="ARBA" id="ARBA00005446"/>
    </source>
</evidence>
<dbReference type="SUPFAM" id="SSF52540">
    <property type="entry name" value="P-loop containing nucleoside triphosphate hydrolases"/>
    <property type="match status" value="1"/>
</dbReference>
<protein>
    <recommendedName>
        <fullName evidence="5">DNA 3'-5' helicase</fullName>
        <ecNumber evidence="5">5.6.2.4</ecNumber>
    </recommendedName>
</protein>
<dbReference type="EC" id="5.6.2.4" evidence="5"/>
<keyword evidence="3" id="KW-0413">Isomerase</keyword>
<dbReference type="Proteomes" id="UP001163850">
    <property type="component" value="Unassembled WGS sequence"/>
</dbReference>
<evidence type="ECO:0000256" key="4">
    <source>
        <dbReference type="ARBA" id="ARBA00034617"/>
    </source>
</evidence>
<comment type="similarity">
    <text evidence="1">Belongs to the helicase family. RecQ subfamily.</text>
</comment>
<proteinExistence type="inferred from homology"/>
<feature type="non-terminal residue" evidence="6">
    <location>
        <position position="73"/>
    </location>
</feature>
<reference evidence="6" key="1">
    <citation type="submission" date="2022-08" db="EMBL/GenBank/DDBJ databases">
        <authorList>
            <consortium name="DOE Joint Genome Institute"/>
            <person name="Min B."/>
            <person name="Riley R."/>
            <person name="Sierra-Patev S."/>
            <person name="Naranjo-Ortiz M."/>
            <person name="Looney B."/>
            <person name="Konkel Z."/>
            <person name="Slot J.C."/>
            <person name="Sakamoto Y."/>
            <person name="Steenwyk J.L."/>
            <person name="Rokas A."/>
            <person name="Carro J."/>
            <person name="Camarero S."/>
            <person name="Ferreira P."/>
            <person name="Molpeceres G."/>
            <person name="Ruiz-Duenas F.J."/>
            <person name="Serrano A."/>
            <person name="Henrissat B."/>
            <person name="Drula E."/>
            <person name="Hughes K.W."/>
            <person name="Mata J.L."/>
            <person name="Ishikawa N.K."/>
            <person name="Vargas-Isla R."/>
            <person name="Ushijima S."/>
            <person name="Smith C.A."/>
            <person name="Ahrendt S."/>
            <person name="Andreopoulos W."/>
            <person name="He G."/>
            <person name="Labutti K."/>
            <person name="Lipzen A."/>
            <person name="Ng V."/>
            <person name="Sandor L."/>
            <person name="Barry K."/>
            <person name="Martinez A.T."/>
            <person name="Xiao Y."/>
            <person name="Gibbons J.G."/>
            <person name="Terashima K."/>
            <person name="Hibbett D.S."/>
            <person name="Grigoriev I.V."/>
        </authorList>
    </citation>
    <scope>NUCLEOTIDE SEQUENCE</scope>
    <source>
        <strain evidence="6">TFB7829</strain>
    </source>
</reference>
<evidence type="ECO:0000256" key="5">
    <source>
        <dbReference type="ARBA" id="ARBA00034808"/>
    </source>
</evidence>
<dbReference type="Gene3D" id="3.40.50.300">
    <property type="entry name" value="P-loop containing nucleotide triphosphate hydrolases"/>
    <property type="match status" value="1"/>
</dbReference>
<feature type="non-terminal residue" evidence="6">
    <location>
        <position position="1"/>
    </location>
</feature>
<dbReference type="AlphaFoldDB" id="A0AA38PQ51"/>